<dbReference type="PANTHER" id="PTHR13375:SF3">
    <property type="entry name" value="THO COMPLEX SUBUNIT 5 HOMOLOG"/>
    <property type="match status" value="1"/>
</dbReference>
<keyword evidence="3" id="KW-0539">Nucleus</keyword>
<dbReference type="PANTHER" id="PTHR13375">
    <property type="entry name" value="FMS INTERACTING PROTEIN"/>
    <property type="match status" value="1"/>
</dbReference>
<evidence type="ECO:0000256" key="1">
    <source>
        <dbReference type="ARBA" id="ARBA00004123"/>
    </source>
</evidence>
<dbReference type="Pfam" id="PF09766">
    <property type="entry name" value="FmiP_Thoc5"/>
    <property type="match status" value="1"/>
</dbReference>
<evidence type="ECO:0000256" key="3">
    <source>
        <dbReference type="ARBA" id="ARBA00023242"/>
    </source>
</evidence>
<dbReference type="GO" id="GO:0003729">
    <property type="term" value="F:mRNA binding"/>
    <property type="evidence" value="ECO:0007669"/>
    <property type="project" value="TreeGrafter"/>
</dbReference>
<protein>
    <submittedName>
        <fullName evidence="4">Uncharacterized protein</fullName>
    </submittedName>
</protein>
<dbReference type="STRING" id="318479.A0A3P7QFS9"/>
<gene>
    <name evidence="4" type="ORF">DME_LOCUS4864</name>
</gene>
<dbReference type="AlphaFoldDB" id="A0A3P7QFS9"/>
<organism evidence="4 5">
    <name type="scientific">Dracunculus medinensis</name>
    <name type="common">Guinea worm</name>
    <dbReference type="NCBI Taxonomy" id="318479"/>
    <lineage>
        <taxon>Eukaryota</taxon>
        <taxon>Metazoa</taxon>
        <taxon>Ecdysozoa</taxon>
        <taxon>Nematoda</taxon>
        <taxon>Chromadorea</taxon>
        <taxon>Rhabditida</taxon>
        <taxon>Spirurina</taxon>
        <taxon>Dracunculoidea</taxon>
        <taxon>Dracunculidae</taxon>
        <taxon>Dracunculus</taxon>
    </lineage>
</organism>
<dbReference type="GO" id="GO:0006406">
    <property type="term" value="P:mRNA export from nucleus"/>
    <property type="evidence" value="ECO:0007669"/>
    <property type="project" value="TreeGrafter"/>
</dbReference>
<dbReference type="EMBL" id="UYYG01001151">
    <property type="protein sequence ID" value="VDN54891.1"/>
    <property type="molecule type" value="Genomic_DNA"/>
</dbReference>
<reference evidence="4 5" key="1">
    <citation type="submission" date="2018-11" db="EMBL/GenBank/DDBJ databases">
        <authorList>
            <consortium name="Pathogen Informatics"/>
        </authorList>
    </citation>
    <scope>NUCLEOTIDE SEQUENCE [LARGE SCALE GENOMIC DNA]</scope>
</reference>
<dbReference type="GO" id="GO:0000445">
    <property type="term" value="C:THO complex part of transcription export complex"/>
    <property type="evidence" value="ECO:0007669"/>
    <property type="project" value="TreeGrafter"/>
</dbReference>
<dbReference type="Proteomes" id="UP000274756">
    <property type="component" value="Unassembled WGS sequence"/>
</dbReference>
<proteinExistence type="inferred from homology"/>
<accession>A0A3P7QFS9</accession>
<evidence type="ECO:0000313" key="5">
    <source>
        <dbReference type="Proteomes" id="UP000274756"/>
    </source>
</evidence>
<dbReference type="InterPro" id="IPR019163">
    <property type="entry name" value="THO_Thoc5"/>
</dbReference>
<evidence type="ECO:0000256" key="2">
    <source>
        <dbReference type="ARBA" id="ARBA00008044"/>
    </source>
</evidence>
<sequence>MNIFLKEFFECEDKTAATMSLQQIGSAFFNDLQATESYDNLTSVLGHFIVLRRLNRFAQYRNRIIRDEVNRERLIVEECFLQLQNINSEIEHLQKEVERCYDFRSADENIDLVPLEEFYANAPSSLSCQNFSDNNYHELRLARLTWEMMERKNLLGTLQELEGRKGVLLSDIMTKEHRIKSIKPKVEDLHKLFETFLGFFHSFLFIHYSFYFKLHPDLLENVEHELWDFSVV</sequence>
<dbReference type="OrthoDB" id="20582at2759"/>
<keyword evidence="5" id="KW-1185">Reference proteome</keyword>
<name>A0A3P7QFS9_DRAME</name>
<comment type="similarity">
    <text evidence="2">Belongs to the THOC5 family.</text>
</comment>
<evidence type="ECO:0000313" key="4">
    <source>
        <dbReference type="EMBL" id="VDN54891.1"/>
    </source>
</evidence>
<comment type="subcellular location">
    <subcellularLocation>
        <location evidence="1">Nucleus</location>
    </subcellularLocation>
</comment>